<dbReference type="AlphaFoldDB" id="A0A6J6E7C3"/>
<proteinExistence type="predicted"/>
<sequence>MPRRSLAVLLALSLIVGFANPAAADLNPIPSDDRERVLTKPWDSHLDPRKFWITYGALGGLSIMPRPVFLKNMTKEDFCETSLTNCVEQSQTVMASGQATFCAETQQVPCVEKLEIRKTGQTQWQTAKFENYWDATPSEATLAEFRKIVESQKNFSGIRQISSNKGWASNTALKLMGSGPGPLMFSAPEFPSKGGTTKYLVEPTFIQFLNNYRQGRFTSITYDTFYVNVRPIAEVTSPAAMASVEAVVLSASGKPMHMGFGVGAHNRNYYSVDGRYAYAAGFDPSLELQITMQIPSEIGGWFHSRLTDPNFQLSTISPGVSRLVISGASAEVPITNTAVEAFDPANEKYLDYTFGKNNEDMEYRRQNGGGGMAGGFWDPNNGLDSFKFWFSKIDEQAKGRISTWSVARMPIQRLGNNPCLNRTDRIQGLINTNAMVYQSLVPEYKNGFLNYEVMGVHKDLNGEVQRGQYDLIMRSDAARCLYRFSSAPVSGTITVVDSNGQPQVATTTLGESRGWLRLSAKNFTFSNKTVRVKLTQPRRSTINCVSTTQPVKTRKITGLNPRCPDGFRRR</sequence>
<organism evidence="1">
    <name type="scientific">freshwater metagenome</name>
    <dbReference type="NCBI Taxonomy" id="449393"/>
    <lineage>
        <taxon>unclassified sequences</taxon>
        <taxon>metagenomes</taxon>
        <taxon>ecological metagenomes</taxon>
    </lineage>
</organism>
<protein>
    <submittedName>
        <fullName evidence="1">Unannotated protein</fullName>
    </submittedName>
</protein>
<accession>A0A6J6E7C3</accession>
<gene>
    <name evidence="1" type="ORF">UFOPK1693_00647</name>
</gene>
<name>A0A6J6E7C3_9ZZZZ</name>
<dbReference type="EMBL" id="CAEZTO010000006">
    <property type="protein sequence ID" value="CAB4570223.1"/>
    <property type="molecule type" value="Genomic_DNA"/>
</dbReference>
<reference evidence="1" key="1">
    <citation type="submission" date="2020-05" db="EMBL/GenBank/DDBJ databases">
        <authorList>
            <person name="Chiriac C."/>
            <person name="Salcher M."/>
            <person name="Ghai R."/>
            <person name="Kavagutti S V."/>
        </authorList>
    </citation>
    <scope>NUCLEOTIDE SEQUENCE</scope>
</reference>
<evidence type="ECO:0000313" key="1">
    <source>
        <dbReference type="EMBL" id="CAB4570223.1"/>
    </source>
</evidence>